<feature type="region of interest" description="Disordered" evidence="2">
    <location>
        <begin position="1"/>
        <end position="27"/>
    </location>
</feature>
<feature type="region of interest" description="Disordered" evidence="2">
    <location>
        <begin position="42"/>
        <end position="100"/>
    </location>
</feature>
<dbReference type="InterPro" id="IPR025066">
    <property type="entry name" value="CCDC174-like"/>
</dbReference>
<dbReference type="AlphaFoldDB" id="A0A6A6UQ11"/>
<gene>
    <name evidence="3" type="ORF">BT63DRAFT_148701</name>
</gene>
<dbReference type="OrthoDB" id="333551at2759"/>
<name>A0A6A6UQ11_9PEZI</name>
<feature type="compositionally biased region" description="Basic and acidic residues" evidence="2">
    <location>
        <begin position="233"/>
        <end position="255"/>
    </location>
</feature>
<feature type="compositionally biased region" description="Acidic residues" evidence="2">
    <location>
        <begin position="148"/>
        <end position="160"/>
    </location>
</feature>
<dbReference type="Pfam" id="PF13300">
    <property type="entry name" value="DUF4078"/>
    <property type="match status" value="1"/>
</dbReference>
<keyword evidence="1" id="KW-0175">Coiled coil</keyword>
<protein>
    <submittedName>
        <fullName evidence="3">Uncharacterized protein</fullName>
    </submittedName>
</protein>
<dbReference type="GO" id="GO:0005634">
    <property type="term" value="C:nucleus"/>
    <property type="evidence" value="ECO:0007669"/>
    <property type="project" value="TreeGrafter"/>
</dbReference>
<evidence type="ECO:0000313" key="3">
    <source>
        <dbReference type="EMBL" id="KAF2673178.1"/>
    </source>
</evidence>
<evidence type="ECO:0000256" key="2">
    <source>
        <dbReference type="SAM" id="MobiDB-lite"/>
    </source>
</evidence>
<dbReference type="EMBL" id="MU004231">
    <property type="protein sequence ID" value="KAF2673178.1"/>
    <property type="molecule type" value="Genomic_DNA"/>
</dbReference>
<dbReference type="Proteomes" id="UP000799302">
    <property type="component" value="Unassembled WGS sequence"/>
</dbReference>
<reference evidence="3" key="1">
    <citation type="journal article" date="2020" name="Stud. Mycol.">
        <title>101 Dothideomycetes genomes: a test case for predicting lifestyles and emergence of pathogens.</title>
        <authorList>
            <person name="Haridas S."/>
            <person name="Albert R."/>
            <person name="Binder M."/>
            <person name="Bloem J."/>
            <person name="Labutti K."/>
            <person name="Salamov A."/>
            <person name="Andreopoulos B."/>
            <person name="Baker S."/>
            <person name="Barry K."/>
            <person name="Bills G."/>
            <person name="Bluhm B."/>
            <person name="Cannon C."/>
            <person name="Castanera R."/>
            <person name="Culley D."/>
            <person name="Daum C."/>
            <person name="Ezra D."/>
            <person name="Gonzalez J."/>
            <person name="Henrissat B."/>
            <person name="Kuo A."/>
            <person name="Liang C."/>
            <person name="Lipzen A."/>
            <person name="Lutzoni F."/>
            <person name="Magnuson J."/>
            <person name="Mondo S."/>
            <person name="Nolan M."/>
            <person name="Ohm R."/>
            <person name="Pangilinan J."/>
            <person name="Park H.-J."/>
            <person name="Ramirez L."/>
            <person name="Alfaro M."/>
            <person name="Sun H."/>
            <person name="Tritt A."/>
            <person name="Yoshinaga Y."/>
            <person name="Zwiers L.-H."/>
            <person name="Turgeon B."/>
            <person name="Goodwin S."/>
            <person name="Spatafora J."/>
            <person name="Crous P."/>
            <person name="Grigoriev I."/>
        </authorList>
    </citation>
    <scope>NUCLEOTIDE SEQUENCE</scope>
    <source>
        <strain evidence="3">CBS 115976</strain>
    </source>
</reference>
<dbReference type="PANTHER" id="PTHR15885">
    <property type="entry name" value="COILED-COIL DOMAIN-CONTAINING PROTEIN 174"/>
    <property type="match status" value="1"/>
</dbReference>
<evidence type="ECO:0000313" key="4">
    <source>
        <dbReference type="Proteomes" id="UP000799302"/>
    </source>
</evidence>
<keyword evidence="4" id="KW-1185">Reference proteome</keyword>
<evidence type="ECO:0000256" key="1">
    <source>
        <dbReference type="ARBA" id="ARBA00023054"/>
    </source>
</evidence>
<feature type="region of interest" description="Disordered" evidence="2">
    <location>
        <begin position="233"/>
        <end position="351"/>
    </location>
</feature>
<organism evidence="3 4">
    <name type="scientific">Microthyrium microscopicum</name>
    <dbReference type="NCBI Taxonomy" id="703497"/>
    <lineage>
        <taxon>Eukaryota</taxon>
        <taxon>Fungi</taxon>
        <taxon>Dikarya</taxon>
        <taxon>Ascomycota</taxon>
        <taxon>Pezizomycotina</taxon>
        <taxon>Dothideomycetes</taxon>
        <taxon>Dothideomycetes incertae sedis</taxon>
        <taxon>Microthyriales</taxon>
        <taxon>Microthyriaceae</taxon>
        <taxon>Microthyrium</taxon>
    </lineage>
</organism>
<feature type="region of interest" description="Disordered" evidence="2">
    <location>
        <begin position="139"/>
        <end position="160"/>
    </location>
</feature>
<accession>A0A6A6UQ11</accession>
<feature type="compositionally biased region" description="Basic and acidic residues" evidence="2">
    <location>
        <begin position="47"/>
        <end position="63"/>
    </location>
</feature>
<feature type="compositionally biased region" description="Basic and acidic residues" evidence="2">
    <location>
        <begin position="267"/>
        <end position="322"/>
    </location>
</feature>
<proteinExistence type="predicted"/>
<sequence>MPPASKKDTALYGVQRPKKLKGSEISSSNSFAFTSQLSSLISNSATRSEKTVGRQRPKKEDIFSTHNKNVKKRALKDLEDSDFTQKHSTSSDAVDEATWHRAKRRMEEKARLYAAMKRGDVEDENEKYAVDFDRKWVEAQETGAANEDTSEGEDDDASDEELVEYVDEFGRTRQGTKAEVAREQRIMNGGTDEPDRFTARPKMPSNIIYGATIQTNAFNPEEPVAAQMAELAANRDKEPTPPPDEHFDGRKEIRTKGVGFFAFSGDNDERKRQMEALEKERAETERKRADLVKRREERQKEMEERQKLVSETKSKAQADKFLHSLMGEISENLPTEKAPSPKHKHHENDQS</sequence>
<dbReference type="PANTHER" id="PTHR15885:SF1">
    <property type="entry name" value="COILED-COIL DOMAIN-CONTAINING PROTEIN 174"/>
    <property type="match status" value="1"/>
</dbReference>